<feature type="compositionally biased region" description="Polar residues" evidence="18">
    <location>
        <begin position="352"/>
        <end position="366"/>
    </location>
</feature>
<evidence type="ECO:0000256" key="18">
    <source>
        <dbReference type="SAM" id="MobiDB-lite"/>
    </source>
</evidence>
<feature type="region of interest" description="Disordered" evidence="18">
    <location>
        <begin position="198"/>
        <end position="221"/>
    </location>
</feature>
<dbReference type="InterPro" id="IPR013083">
    <property type="entry name" value="Znf_RING/FYVE/PHD"/>
</dbReference>
<reference evidence="21" key="1">
    <citation type="journal article" date="2020" name="Stud. Mycol.">
        <title>101 Dothideomycetes genomes: a test case for predicting lifestyles and emergence of pathogens.</title>
        <authorList>
            <person name="Haridas S."/>
            <person name="Albert R."/>
            <person name="Binder M."/>
            <person name="Bloem J."/>
            <person name="Labutti K."/>
            <person name="Salamov A."/>
            <person name="Andreopoulos B."/>
            <person name="Baker S."/>
            <person name="Barry K."/>
            <person name="Bills G."/>
            <person name="Bluhm B."/>
            <person name="Cannon C."/>
            <person name="Castanera R."/>
            <person name="Culley D."/>
            <person name="Daum C."/>
            <person name="Ezra D."/>
            <person name="Gonzalez J."/>
            <person name="Henrissat B."/>
            <person name="Kuo A."/>
            <person name="Liang C."/>
            <person name="Lipzen A."/>
            <person name="Lutzoni F."/>
            <person name="Magnuson J."/>
            <person name="Mondo S."/>
            <person name="Nolan M."/>
            <person name="Ohm R."/>
            <person name="Pangilinan J."/>
            <person name="Park H.-J."/>
            <person name="Ramirez L."/>
            <person name="Alfaro M."/>
            <person name="Sun H."/>
            <person name="Tritt A."/>
            <person name="Yoshinaga Y."/>
            <person name="Zwiers L.-H."/>
            <person name="Turgeon B."/>
            <person name="Goodwin S."/>
            <person name="Spatafora J."/>
            <person name="Crous P."/>
            <person name="Grigoriev I."/>
        </authorList>
    </citation>
    <scope>NUCLEOTIDE SEQUENCE</scope>
    <source>
        <strain evidence="21">CBS 269.34</strain>
    </source>
</reference>
<evidence type="ECO:0000259" key="19">
    <source>
        <dbReference type="PROSITE" id="PS50089"/>
    </source>
</evidence>
<evidence type="ECO:0000256" key="10">
    <source>
        <dbReference type="ARBA" id="ARBA00022771"/>
    </source>
</evidence>
<gene>
    <name evidence="21" type="ORF">BU16DRAFT_491646</name>
</gene>
<dbReference type="UniPathway" id="UPA00143"/>
<dbReference type="PROSITE" id="PS50089">
    <property type="entry name" value="ZF_RING_2"/>
    <property type="match status" value="1"/>
</dbReference>
<comment type="subcellular location">
    <subcellularLocation>
        <location evidence="2 17">Nucleus</location>
    </subcellularLocation>
</comment>
<evidence type="ECO:0000256" key="5">
    <source>
        <dbReference type="ARBA" id="ARBA00012483"/>
    </source>
</evidence>
<dbReference type="InterPro" id="IPR039577">
    <property type="entry name" value="Rad18"/>
</dbReference>
<evidence type="ECO:0000313" key="22">
    <source>
        <dbReference type="Proteomes" id="UP000799750"/>
    </source>
</evidence>
<evidence type="ECO:0000256" key="12">
    <source>
        <dbReference type="ARBA" id="ARBA00022833"/>
    </source>
</evidence>
<dbReference type="GO" id="GO:0006281">
    <property type="term" value="P:DNA repair"/>
    <property type="evidence" value="ECO:0007669"/>
    <property type="project" value="UniProtKB-KW"/>
</dbReference>
<feature type="compositionally biased region" description="Polar residues" evidence="18">
    <location>
        <begin position="198"/>
        <end position="211"/>
    </location>
</feature>
<evidence type="ECO:0000313" key="21">
    <source>
        <dbReference type="EMBL" id="KAF2492194.1"/>
    </source>
</evidence>
<feature type="compositionally biased region" description="Basic residues" evidence="18">
    <location>
        <begin position="135"/>
        <end position="144"/>
    </location>
</feature>
<dbReference type="FunFam" id="3.30.40.10:FF:000172">
    <property type="entry name" value="E3 ubiquitin-protein ligase RAD18"/>
    <property type="match status" value="1"/>
</dbReference>
<evidence type="ECO:0000256" key="16">
    <source>
        <dbReference type="PROSITE-ProRule" id="PRU00175"/>
    </source>
</evidence>
<keyword evidence="9 17" id="KW-0227">DNA damage</keyword>
<dbReference type="PANTHER" id="PTHR14134:SF2">
    <property type="entry name" value="E3 UBIQUITIN-PROTEIN LIGASE RAD18"/>
    <property type="match status" value="1"/>
</dbReference>
<dbReference type="InterPro" id="IPR004580">
    <property type="entry name" value="Rad18_fungi"/>
</dbReference>
<dbReference type="GO" id="GO:0005634">
    <property type="term" value="C:nucleus"/>
    <property type="evidence" value="ECO:0007669"/>
    <property type="project" value="UniProtKB-SubCell"/>
</dbReference>
<evidence type="ECO:0000256" key="3">
    <source>
        <dbReference type="ARBA" id="ARBA00004906"/>
    </source>
</evidence>
<dbReference type="Gene3D" id="3.30.40.10">
    <property type="entry name" value="Zinc/RING finger domain, C3HC4 (zinc finger)"/>
    <property type="match status" value="1"/>
</dbReference>
<keyword evidence="22" id="KW-1185">Reference proteome</keyword>
<keyword evidence="12 17" id="KW-0862">Zinc</keyword>
<dbReference type="PANTHER" id="PTHR14134">
    <property type="entry name" value="E3 UBIQUITIN-PROTEIN LIGASE RAD18"/>
    <property type="match status" value="1"/>
</dbReference>
<feature type="compositionally biased region" description="Acidic residues" evidence="18">
    <location>
        <begin position="153"/>
        <end position="167"/>
    </location>
</feature>
<dbReference type="SMART" id="SM00513">
    <property type="entry name" value="SAP"/>
    <property type="match status" value="1"/>
</dbReference>
<evidence type="ECO:0000256" key="15">
    <source>
        <dbReference type="ARBA" id="ARBA00023242"/>
    </source>
</evidence>
<dbReference type="AlphaFoldDB" id="A0A6A6QJI0"/>
<keyword evidence="11 17" id="KW-0833">Ubl conjugation pathway</keyword>
<protein>
    <recommendedName>
        <fullName evidence="6 17">Postreplication repair E3 ubiquitin-protein ligase RAD18</fullName>
        <ecNumber evidence="5 17">2.3.2.27</ecNumber>
    </recommendedName>
    <alternativeName>
        <fullName evidence="17">RING-type E3 ubiquitin transferase RAD18</fullName>
    </alternativeName>
</protein>
<evidence type="ECO:0000256" key="17">
    <source>
        <dbReference type="RuleBase" id="RU368093"/>
    </source>
</evidence>
<comment type="function">
    <text evidence="17">E3 RING-finger protein, member of the UBC2/RAD6 epistasis group. Associates to the E2 ubiquitin conjugating enzyme UBC2/RAD6 to form the UBC2-RAD18 ubiquitin ligase complex involved in postreplicative repair (PRR) of damaged DNA.</text>
</comment>
<evidence type="ECO:0000256" key="9">
    <source>
        <dbReference type="ARBA" id="ARBA00022763"/>
    </source>
</evidence>
<feature type="region of interest" description="Disordered" evidence="18">
    <location>
        <begin position="100"/>
        <end position="167"/>
    </location>
</feature>
<evidence type="ECO:0000256" key="1">
    <source>
        <dbReference type="ARBA" id="ARBA00000900"/>
    </source>
</evidence>
<feature type="compositionally biased region" description="Basic and acidic residues" evidence="18">
    <location>
        <begin position="333"/>
        <end position="347"/>
    </location>
</feature>
<dbReference type="GO" id="GO:0003697">
    <property type="term" value="F:single-stranded DNA binding"/>
    <property type="evidence" value="ECO:0007669"/>
    <property type="project" value="UniProtKB-UniRule"/>
</dbReference>
<keyword evidence="8 17" id="KW-0479">Metal-binding</keyword>
<dbReference type="EC" id="2.3.2.27" evidence="5 17"/>
<organism evidence="21 22">
    <name type="scientific">Lophium mytilinum</name>
    <dbReference type="NCBI Taxonomy" id="390894"/>
    <lineage>
        <taxon>Eukaryota</taxon>
        <taxon>Fungi</taxon>
        <taxon>Dikarya</taxon>
        <taxon>Ascomycota</taxon>
        <taxon>Pezizomycotina</taxon>
        <taxon>Dothideomycetes</taxon>
        <taxon>Pleosporomycetidae</taxon>
        <taxon>Mytilinidiales</taxon>
        <taxon>Mytilinidiaceae</taxon>
        <taxon>Lophium</taxon>
    </lineage>
</organism>
<dbReference type="GO" id="GO:0006513">
    <property type="term" value="P:protein monoubiquitination"/>
    <property type="evidence" value="ECO:0007669"/>
    <property type="project" value="InterPro"/>
</dbReference>
<feature type="domain" description="SAP" evidence="20">
    <location>
        <begin position="228"/>
        <end position="262"/>
    </location>
</feature>
<feature type="compositionally biased region" description="Basic and acidic residues" evidence="18">
    <location>
        <begin position="387"/>
        <end position="396"/>
    </location>
</feature>
<dbReference type="EMBL" id="MU004194">
    <property type="protein sequence ID" value="KAF2492194.1"/>
    <property type="molecule type" value="Genomic_DNA"/>
</dbReference>
<dbReference type="GO" id="GO:0097505">
    <property type="term" value="C:Rad6-Rad18 complex"/>
    <property type="evidence" value="ECO:0007669"/>
    <property type="project" value="TreeGrafter"/>
</dbReference>
<comment type="pathway">
    <text evidence="3 17">Protein modification; protein ubiquitination.</text>
</comment>
<accession>A0A6A6QJI0</accession>
<evidence type="ECO:0000256" key="11">
    <source>
        <dbReference type="ARBA" id="ARBA00022786"/>
    </source>
</evidence>
<evidence type="ECO:0000256" key="4">
    <source>
        <dbReference type="ARBA" id="ARBA00009506"/>
    </source>
</evidence>
<name>A0A6A6QJI0_9PEZI</name>
<dbReference type="GO" id="GO:0006301">
    <property type="term" value="P:DNA damage tolerance"/>
    <property type="evidence" value="ECO:0007669"/>
    <property type="project" value="InterPro"/>
</dbReference>
<keyword evidence="14 17" id="KW-0234">DNA repair</keyword>
<evidence type="ECO:0000256" key="2">
    <source>
        <dbReference type="ARBA" id="ARBA00004123"/>
    </source>
</evidence>
<evidence type="ECO:0000256" key="8">
    <source>
        <dbReference type="ARBA" id="ARBA00022723"/>
    </source>
</evidence>
<keyword evidence="15 17" id="KW-0539">Nucleus</keyword>
<evidence type="ECO:0000256" key="14">
    <source>
        <dbReference type="ARBA" id="ARBA00023204"/>
    </source>
</evidence>
<keyword evidence="10 16" id="KW-0863">Zinc-finger</keyword>
<comment type="subunit">
    <text evidence="17">Interacts with E2 UBC2, forming a complex with ubiquitin ligase activity.</text>
</comment>
<dbReference type="Pfam" id="PF13923">
    <property type="entry name" value="zf-C3HC4_2"/>
    <property type="match status" value="1"/>
</dbReference>
<dbReference type="Proteomes" id="UP000799750">
    <property type="component" value="Unassembled WGS sequence"/>
</dbReference>
<keyword evidence="13 17" id="KW-0238">DNA-binding</keyword>
<dbReference type="PROSITE" id="PS00518">
    <property type="entry name" value="ZF_RING_1"/>
    <property type="match status" value="1"/>
</dbReference>
<sequence length="479" mass="53751">MSKLHAVEDPTDWLNTSLSCFEPLEAALRCQVCKEFYDTPMITTCSHTFCSLCIRRCFNSDGKCPTCRTSDQADKLRRNWVVQELVDTFKAARPAALKLAQTKAGSEDDEAERPKRKRKLEDTDIEEDSFEDTRRPRRTRRSRSVAHGTSQEEPIELDDSGDGDYDPEEGTTLCPICKSRMKVGLVYAHLDLCDGKPVNNNGATRARTQPSKPKEPLPPAARLPQLNYSLLKDNALKKKLQDLGIAAHGSRALIIRRHTEWVNLWNSNCDSSRPRTKRELLRELDSWERSQGAGASTVPSAVMKKDFDGEGWAASNKDQFDELIANARRNRARKEAKTEEREEKPNEDQIDSMPTHQPEQAPSISTPVRHDEIPNPYEGNEKALSIVREKVDEANSHGRRLRSSGQPIPAPPRDEERPGSINEGPPLDEEVDANPPISSQQPSSQFVPISPNVDMSRKAHMFRLPEDPIIDTDGGTSVS</sequence>
<dbReference type="InterPro" id="IPR017907">
    <property type="entry name" value="Znf_RING_CS"/>
</dbReference>
<dbReference type="SMART" id="SM00184">
    <property type="entry name" value="RING"/>
    <property type="match status" value="1"/>
</dbReference>
<feature type="region of interest" description="Disordered" evidence="18">
    <location>
        <begin position="330"/>
        <end position="451"/>
    </location>
</feature>
<feature type="domain" description="RING-type" evidence="19">
    <location>
        <begin position="30"/>
        <end position="68"/>
    </location>
</feature>
<feature type="compositionally biased region" description="Low complexity" evidence="18">
    <location>
        <begin position="435"/>
        <end position="451"/>
    </location>
</feature>
<keyword evidence="7 17" id="KW-0808">Transferase</keyword>
<dbReference type="SUPFAM" id="SSF57850">
    <property type="entry name" value="RING/U-box"/>
    <property type="match status" value="1"/>
</dbReference>
<dbReference type="InterPro" id="IPR001841">
    <property type="entry name" value="Znf_RING"/>
</dbReference>
<evidence type="ECO:0000256" key="6">
    <source>
        <dbReference type="ARBA" id="ARBA00015551"/>
    </source>
</evidence>
<comment type="similarity">
    <text evidence="4 17">Belongs to the RAD18 family.</text>
</comment>
<dbReference type="OrthoDB" id="9049620at2759"/>
<comment type="catalytic activity">
    <reaction evidence="1 17">
        <text>S-ubiquitinyl-[E2 ubiquitin-conjugating enzyme]-L-cysteine + [acceptor protein]-L-lysine = [E2 ubiquitin-conjugating enzyme]-L-cysteine + N(6)-ubiquitinyl-[acceptor protein]-L-lysine.</text>
        <dbReference type="EC" id="2.3.2.27"/>
    </reaction>
</comment>
<dbReference type="NCBIfam" id="TIGR00599">
    <property type="entry name" value="rad18"/>
    <property type="match status" value="1"/>
</dbReference>
<dbReference type="PROSITE" id="PS50800">
    <property type="entry name" value="SAP"/>
    <property type="match status" value="1"/>
</dbReference>
<dbReference type="GO" id="GO:0061630">
    <property type="term" value="F:ubiquitin protein ligase activity"/>
    <property type="evidence" value="ECO:0007669"/>
    <property type="project" value="UniProtKB-UniRule"/>
</dbReference>
<dbReference type="GO" id="GO:0008270">
    <property type="term" value="F:zinc ion binding"/>
    <property type="evidence" value="ECO:0007669"/>
    <property type="project" value="UniProtKB-KW"/>
</dbReference>
<evidence type="ECO:0000259" key="20">
    <source>
        <dbReference type="PROSITE" id="PS50800"/>
    </source>
</evidence>
<evidence type="ECO:0000256" key="7">
    <source>
        <dbReference type="ARBA" id="ARBA00022679"/>
    </source>
</evidence>
<dbReference type="InterPro" id="IPR003034">
    <property type="entry name" value="SAP_dom"/>
</dbReference>
<proteinExistence type="inferred from homology"/>
<evidence type="ECO:0000256" key="13">
    <source>
        <dbReference type="ARBA" id="ARBA00023125"/>
    </source>
</evidence>